<reference evidence="1" key="1">
    <citation type="submission" date="2018-05" db="EMBL/GenBank/DDBJ databases">
        <authorList>
            <person name="Lanie J.A."/>
            <person name="Ng W.-L."/>
            <person name="Kazmierczak K.M."/>
            <person name="Andrzejewski T.M."/>
            <person name="Davidsen T.M."/>
            <person name="Wayne K.J."/>
            <person name="Tettelin H."/>
            <person name="Glass J.I."/>
            <person name="Rusch D."/>
            <person name="Podicherti R."/>
            <person name="Tsui H.-C.T."/>
            <person name="Winkler M.E."/>
        </authorList>
    </citation>
    <scope>NUCLEOTIDE SEQUENCE</scope>
</reference>
<sequence>MFLGDGHSQPMCLIDYQVLNLNFLVLLCLEDLVALQVFLGQNN</sequence>
<dbReference type="AlphaFoldDB" id="A0A382PZ51"/>
<organism evidence="1">
    <name type="scientific">marine metagenome</name>
    <dbReference type="NCBI Taxonomy" id="408172"/>
    <lineage>
        <taxon>unclassified sequences</taxon>
        <taxon>metagenomes</taxon>
        <taxon>ecological metagenomes</taxon>
    </lineage>
</organism>
<dbReference type="EMBL" id="UINC01110556">
    <property type="protein sequence ID" value="SVC78137.1"/>
    <property type="molecule type" value="Genomic_DNA"/>
</dbReference>
<evidence type="ECO:0000313" key="1">
    <source>
        <dbReference type="EMBL" id="SVC78137.1"/>
    </source>
</evidence>
<proteinExistence type="predicted"/>
<protein>
    <submittedName>
        <fullName evidence="1">Uncharacterized protein</fullName>
    </submittedName>
</protein>
<name>A0A382PZ51_9ZZZZ</name>
<gene>
    <name evidence="1" type="ORF">METZ01_LOCUS330991</name>
</gene>
<accession>A0A382PZ51</accession>